<dbReference type="CDD" id="cd08195">
    <property type="entry name" value="DHQS"/>
    <property type="match status" value="1"/>
</dbReference>
<dbReference type="InterPro" id="IPR030960">
    <property type="entry name" value="DHQS/DOIS_N"/>
</dbReference>
<gene>
    <name evidence="13" type="primary">aroB</name>
    <name evidence="13" type="ordered locus">SMCARI_007</name>
</gene>
<organism evidence="13 14">
    <name type="scientific">Karelsulcia muelleri (strain CARI)</name>
    <name type="common">Sulcia muelleri</name>
    <dbReference type="NCBI Taxonomy" id="706194"/>
    <lineage>
        <taxon>Bacteria</taxon>
        <taxon>Pseudomonadati</taxon>
        <taxon>Bacteroidota</taxon>
        <taxon>Flavobacteriia</taxon>
        <taxon>Flavobacteriales</taxon>
        <taxon>Candidatus Karelsulcia</taxon>
    </lineage>
</organism>
<evidence type="ECO:0000313" key="14">
    <source>
        <dbReference type="Proteomes" id="UP000002231"/>
    </source>
</evidence>
<comment type="cofactor">
    <cofactor evidence="1">
        <name>NAD(+)</name>
        <dbReference type="ChEBI" id="CHEBI:57540"/>
    </cofactor>
</comment>
<dbReference type="GO" id="GO:0000166">
    <property type="term" value="F:nucleotide binding"/>
    <property type="evidence" value="ECO:0007669"/>
    <property type="project" value="UniProtKB-KW"/>
</dbReference>
<feature type="domain" description="3-dehydroquinate synthase N-terminal" evidence="11">
    <location>
        <begin position="60"/>
        <end position="172"/>
    </location>
</feature>
<evidence type="ECO:0000313" key="13">
    <source>
        <dbReference type="EMBL" id="ADM89843.1"/>
    </source>
</evidence>
<dbReference type="InterPro" id="IPR056179">
    <property type="entry name" value="DHQS_C"/>
</dbReference>
<dbReference type="Gene3D" id="3.40.50.1970">
    <property type="match status" value="1"/>
</dbReference>
<proteinExistence type="predicted"/>
<protein>
    <recommendedName>
        <fullName evidence="10">3-dehydroquinate synthase</fullName>
        <ecNumber evidence="10">4.2.3.4</ecNumber>
    </recommendedName>
</protein>
<keyword evidence="9" id="KW-0170">Cobalt</keyword>
<dbReference type="HOGENOM" id="CLU_001201_0_1_10"/>
<comment type="cofactor">
    <cofactor evidence="2">
        <name>Co(2+)</name>
        <dbReference type="ChEBI" id="CHEBI:48828"/>
    </cofactor>
</comment>
<dbReference type="InterPro" id="IPR030963">
    <property type="entry name" value="DHQ_synth_fam"/>
</dbReference>
<dbReference type="PANTHER" id="PTHR43622">
    <property type="entry name" value="3-DEHYDROQUINATE SYNTHASE"/>
    <property type="match status" value="1"/>
</dbReference>
<keyword evidence="7" id="KW-0520">NAD</keyword>
<dbReference type="GO" id="GO:0003856">
    <property type="term" value="F:3-dehydroquinate synthase activity"/>
    <property type="evidence" value="ECO:0007669"/>
    <property type="project" value="UniProtKB-UniRule"/>
</dbReference>
<dbReference type="Proteomes" id="UP000002231">
    <property type="component" value="Chromosome"/>
</dbReference>
<dbReference type="EC" id="4.2.3.4" evidence="10"/>
<evidence type="ECO:0000256" key="1">
    <source>
        <dbReference type="ARBA" id="ARBA00001911"/>
    </source>
</evidence>
<dbReference type="AlphaFoldDB" id="E0TJ66"/>
<evidence type="ECO:0000256" key="3">
    <source>
        <dbReference type="ARBA" id="ARBA00003485"/>
    </source>
</evidence>
<dbReference type="PIRSF" id="PIRSF001455">
    <property type="entry name" value="DHQ_synth"/>
    <property type="match status" value="1"/>
</dbReference>
<dbReference type="Gene3D" id="1.20.1090.10">
    <property type="entry name" value="Dehydroquinate synthase-like - alpha domain"/>
    <property type="match status" value="1"/>
</dbReference>
<evidence type="ECO:0000259" key="12">
    <source>
        <dbReference type="Pfam" id="PF24621"/>
    </source>
</evidence>
<comment type="function">
    <text evidence="3">Catalyzes the conversion of 3-deoxy-D-arabino-heptulosonate 7-phosphate (DAHP) to dehydroquinate (DHQ).</text>
</comment>
<dbReference type="EMBL" id="CP002163">
    <property type="protein sequence ID" value="ADM89843.1"/>
    <property type="molecule type" value="Genomic_DNA"/>
</dbReference>
<evidence type="ECO:0000259" key="11">
    <source>
        <dbReference type="Pfam" id="PF01761"/>
    </source>
</evidence>
<keyword evidence="8" id="KW-0456">Lyase</keyword>
<evidence type="ECO:0000256" key="2">
    <source>
        <dbReference type="ARBA" id="ARBA00001941"/>
    </source>
</evidence>
<dbReference type="GO" id="GO:0009423">
    <property type="term" value="P:chorismate biosynthetic process"/>
    <property type="evidence" value="ECO:0007669"/>
    <property type="project" value="UniProtKB-UniRule"/>
</dbReference>
<accession>E0TJ66</accession>
<evidence type="ECO:0000256" key="9">
    <source>
        <dbReference type="ARBA" id="ARBA00023285"/>
    </source>
</evidence>
<evidence type="ECO:0000256" key="5">
    <source>
        <dbReference type="ARBA" id="ARBA00022741"/>
    </source>
</evidence>
<dbReference type="Pfam" id="PF24621">
    <property type="entry name" value="DHQS_C"/>
    <property type="match status" value="1"/>
</dbReference>
<keyword evidence="14" id="KW-1185">Reference proteome</keyword>
<keyword evidence="4" id="KW-0479">Metal-binding</keyword>
<dbReference type="SUPFAM" id="SSF56796">
    <property type="entry name" value="Dehydroquinate synthase-like"/>
    <property type="match status" value="1"/>
</dbReference>
<evidence type="ECO:0000256" key="10">
    <source>
        <dbReference type="NCBIfam" id="TIGR01357"/>
    </source>
</evidence>
<dbReference type="STRING" id="706194.SMCARI_007"/>
<dbReference type="InterPro" id="IPR050071">
    <property type="entry name" value="Dehydroquinate_synthase"/>
</dbReference>
<dbReference type="KEGG" id="sum:SMCARI_007"/>
<dbReference type="PANTHER" id="PTHR43622:SF1">
    <property type="entry name" value="3-DEHYDROQUINATE SYNTHASE"/>
    <property type="match status" value="1"/>
</dbReference>
<dbReference type="NCBIfam" id="TIGR01357">
    <property type="entry name" value="aroB"/>
    <property type="match status" value="1"/>
</dbReference>
<keyword evidence="5" id="KW-0547">Nucleotide-binding</keyword>
<feature type="domain" description="3-dehydroquinate synthase C-terminal" evidence="12">
    <location>
        <begin position="174"/>
        <end position="318"/>
    </location>
</feature>
<evidence type="ECO:0000256" key="6">
    <source>
        <dbReference type="ARBA" id="ARBA00022833"/>
    </source>
</evidence>
<reference evidence="14" key="1">
    <citation type="journal article" date="2010" name="Genome Biol. Evol.">
        <title>Functional convergence in reduced genomes of bacterial symbionts spanning 200 My of evolution.</title>
        <authorList>
            <person name="McCutcheon J.P."/>
            <person name="Moran N.A."/>
        </authorList>
    </citation>
    <scope>NUCLEOTIDE SEQUENCE [LARGE SCALE GENOMIC DNA]</scope>
    <source>
        <strain evidence="14">CARI</strain>
    </source>
</reference>
<dbReference type="InterPro" id="IPR016037">
    <property type="entry name" value="DHQ_synth_AroB"/>
</dbReference>
<sequence>MKILKKPYYGIYFGDKFYKKLKYFKKKISIKIILVDSLTKKYCLHYFLYKTYLLKKKKIIKISSGEKKKNIETCKIIWKKLIKMNADRNSLFLNLGGGVITDMGAFACSVFKRGINFINIPTTLLSMIDASIGGKTGINFFSLKNEIGLFNFPKKIIIDNNFLKTLSFNEMKSGLSEIIKYGLISDINLWNFLKKSIFFKKKIKYDNNIIYQSIKIKNNIIDKDPIEKGLRKILNFGHTIGHAIESYFIFNLKKLISHGHSIAIGMICESWISYKMKMIKKKEFKEIYNVLSRIYSKIEIYNKDIEKIIYFIKHDKKNENKKIKFSLIKKLGYCLYNIEVDYELIKKSIQNSKIINLI</sequence>
<evidence type="ECO:0000256" key="8">
    <source>
        <dbReference type="ARBA" id="ARBA00023239"/>
    </source>
</evidence>
<dbReference type="GO" id="GO:0046872">
    <property type="term" value="F:metal ion binding"/>
    <property type="evidence" value="ECO:0007669"/>
    <property type="project" value="UniProtKB-KW"/>
</dbReference>
<name>E0TJ66_KARMC</name>
<dbReference type="GO" id="GO:0009073">
    <property type="term" value="P:aromatic amino acid family biosynthetic process"/>
    <property type="evidence" value="ECO:0007669"/>
    <property type="project" value="InterPro"/>
</dbReference>
<evidence type="ECO:0000256" key="7">
    <source>
        <dbReference type="ARBA" id="ARBA00023027"/>
    </source>
</evidence>
<keyword evidence="6" id="KW-0862">Zinc</keyword>
<evidence type="ECO:0000256" key="4">
    <source>
        <dbReference type="ARBA" id="ARBA00022723"/>
    </source>
</evidence>
<dbReference type="Pfam" id="PF01761">
    <property type="entry name" value="DHQ_synthase"/>
    <property type="match status" value="1"/>
</dbReference>
<dbReference type="GO" id="GO:0005737">
    <property type="term" value="C:cytoplasm"/>
    <property type="evidence" value="ECO:0007669"/>
    <property type="project" value="InterPro"/>
</dbReference>